<dbReference type="AlphaFoldDB" id="A0A0P8ACC8"/>
<proteinExistence type="predicted"/>
<keyword evidence="1" id="KW-0472">Membrane</keyword>
<reference evidence="2 3" key="1">
    <citation type="submission" date="2015-09" db="EMBL/GenBank/DDBJ databases">
        <title>A metagenomics-based metabolic model of nitrate-dependent anaerobic oxidation of methane by Methanoperedens-like archaea.</title>
        <authorList>
            <person name="Arshad A."/>
            <person name="Speth D.R."/>
            <person name="De Graaf R.M."/>
            <person name="Op Den Camp H.J."/>
            <person name="Jetten M.S."/>
            <person name="Welte C.U."/>
        </authorList>
    </citation>
    <scope>NUCLEOTIDE SEQUENCE [LARGE SCALE GENOMIC DNA]</scope>
</reference>
<sequence length="120" mass="13299">MMQKEEKIVIVLLIMAVLSLIIGYFGFIPQVAAYSEDSKIGEKIYVEGTILSKQMTAKGDNLILSISNLNIKVFISKDNGAKEVYDNLKTGDKVRINGKVAQYKNVREIVVESASDITNL</sequence>
<evidence type="ECO:0000256" key="1">
    <source>
        <dbReference type="SAM" id="Phobius"/>
    </source>
</evidence>
<dbReference type="EMBL" id="LKCM01000095">
    <property type="protein sequence ID" value="KPQ44399.1"/>
    <property type="molecule type" value="Genomic_DNA"/>
</dbReference>
<gene>
    <name evidence="2" type="ORF">MPEBLZ_01032</name>
</gene>
<keyword evidence="2" id="KW-0436">Ligase</keyword>
<comment type="caution">
    <text evidence="2">The sequence shown here is derived from an EMBL/GenBank/DDBJ whole genome shotgun (WGS) entry which is preliminary data.</text>
</comment>
<evidence type="ECO:0000313" key="3">
    <source>
        <dbReference type="Proteomes" id="UP000050360"/>
    </source>
</evidence>
<keyword evidence="2" id="KW-0030">Aminoacyl-tRNA synthetase</keyword>
<feature type="transmembrane region" description="Helical" evidence="1">
    <location>
        <begin position="7"/>
        <end position="27"/>
    </location>
</feature>
<keyword evidence="1" id="KW-0812">Transmembrane</keyword>
<dbReference type="GO" id="GO:0004812">
    <property type="term" value="F:aminoacyl-tRNA ligase activity"/>
    <property type="evidence" value="ECO:0007669"/>
    <property type="project" value="UniProtKB-KW"/>
</dbReference>
<dbReference type="Proteomes" id="UP000050360">
    <property type="component" value="Unassembled WGS sequence"/>
</dbReference>
<protein>
    <submittedName>
        <fullName evidence="2">tRNA synthetase domain protein</fullName>
    </submittedName>
</protein>
<evidence type="ECO:0000313" key="2">
    <source>
        <dbReference type="EMBL" id="KPQ44399.1"/>
    </source>
</evidence>
<accession>A0A0P8ACC8</accession>
<keyword evidence="1" id="KW-1133">Transmembrane helix</keyword>
<organism evidence="2 3">
    <name type="scientific">Candidatus Methanoperedens nitratireducens</name>
    <dbReference type="NCBI Taxonomy" id="1392998"/>
    <lineage>
        <taxon>Archaea</taxon>
        <taxon>Methanobacteriati</taxon>
        <taxon>Methanobacteriota</taxon>
        <taxon>Stenosarchaea group</taxon>
        <taxon>Methanomicrobia</taxon>
        <taxon>Methanosarcinales</taxon>
        <taxon>ANME-2 cluster</taxon>
        <taxon>Candidatus Methanoperedentaceae</taxon>
        <taxon>Candidatus Methanoperedens</taxon>
    </lineage>
</organism>
<dbReference type="Gene3D" id="2.40.50.1010">
    <property type="match status" value="1"/>
</dbReference>
<name>A0A0P8ACC8_9EURY</name>